<keyword evidence="1" id="KW-0472">Membrane</keyword>
<name>A0A1I1HU99_9GAMM</name>
<dbReference type="STRING" id="402385.SAMN05421848_0739"/>
<protein>
    <recommendedName>
        <fullName evidence="4">AhpC/TSA family protein</fullName>
    </recommendedName>
</protein>
<evidence type="ECO:0000256" key="1">
    <source>
        <dbReference type="SAM" id="Phobius"/>
    </source>
</evidence>
<keyword evidence="3" id="KW-1185">Reference proteome</keyword>
<feature type="transmembrane region" description="Helical" evidence="1">
    <location>
        <begin position="38"/>
        <end position="56"/>
    </location>
</feature>
<keyword evidence="1" id="KW-0812">Transmembrane</keyword>
<dbReference type="AlphaFoldDB" id="A0A1I1HU99"/>
<dbReference type="OrthoDB" id="9799347at2"/>
<dbReference type="RefSeq" id="WP_090130948.1">
    <property type="nucleotide sequence ID" value="NZ_FOLY01000002.1"/>
</dbReference>
<evidence type="ECO:0008006" key="4">
    <source>
        <dbReference type="Google" id="ProtNLM"/>
    </source>
</evidence>
<accession>A0A1I1HU99</accession>
<proteinExistence type="predicted"/>
<sequence>MTVLDDTTWLTSPAPLAVICATLALLGAHAINPTARIVMVRWALGALAFWLLGAALPGSWLREGPPFWSLHEAENLLSPAGGLIALLVWTLWYCRRRPELRQRLCALVMVAGGLWWGLEQWRLSLPSALSETLPMLTLESLEGRSVTLIRDSEAKNRKTQDNEVRYFLLWRSDCNACRQWLQQLAEQPLEHQDAMILVNQGESLLSVVRYLDHHPDQQLGLADTALLLDPQQRLLAASGGTRLPVLLHRAPDGTVTRLWSPSVLIASSLP</sequence>
<evidence type="ECO:0000313" key="2">
    <source>
        <dbReference type="EMBL" id="SFC24560.1"/>
    </source>
</evidence>
<feature type="transmembrane region" description="Helical" evidence="1">
    <location>
        <begin position="12"/>
        <end position="31"/>
    </location>
</feature>
<organism evidence="2 3">
    <name type="scientific">Kushneria avicenniae</name>
    <dbReference type="NCBI Taxonomy" id="402385"/>
    <lineage>
        <taxon>Bacteria</taxon>
        <taxon>Pseudomonadati</taxon>
        <taxon>Pseudomonadota</taxon>
        <taxon>Gammaproteobacteria</taxon>
        <taxon>Oceanospirillales</taxon>
        <taxon>Halomonadaceae</taxon>
        <taxon>Kushneria</taxon>
    </lineage>
</organism>
<keyword evidence="1" id="KW-1133">Transmembrane helix</keyword>
<dbReference type="EMBL" id="FOLY01000002">
    <property type="protein sequence ID" value="SFC24560.1"/>
    <property type="molecule type" value="Genomic_DNA"/>
</dbReference>
<reference evidence="3" key="1">
    <citation type="submission" date="2016-10" db="EMBL/GenBank/DDBJ databases">
        <authorList>
            <person name="Varghese N."/>
            <person name="Submissions S."/>
        </authorList>
    </citation>
    <scope>NUCLEOTIDE SEQUENCE [LARGE SCALE GENOMIC DNA]</scope>
    <source>
        <strain evidence="3">DSM 23439</strain>
    </source>
</reference>
<feature type="transmembrane region" description="Helical" evidence="1">
    <location>
        <begin position="76"/>
        <end position="94"/>
    </location>
</feature>
<evidence type="ECO:0000313" key="3">
    <source>
        <dbReference type="Proteomes" id="UP000199046"/>
    </source>
</evidence>
<gene>
    <name evidence="2" type="ORF">SAMN05421848_0739</name>
</gene>
<dbReference type="Proteomes" id="UP000199046">
    <property type="component" value="Unassembled WGS sequence"/>
</dbReference>